<evidence type="ECO:0000313" key="2">
    <source>
        <dbReference type="EMBL" id="CEF41864.1"/>
    </source>
</evidence>
<dbReference type="KEGG" id="asz:ASN_2587"/>
<dbReference type="Proteomes" id="UP000056109">
    <property type="component" value="Chromosome I"/>
</dbReference>
<evidence type="ECO:0000313" key="3">
    <source>
        <dbReference type="EMBL" id="CEF41868.1"/>
    </source>
</evidence>
<evidence type="ECO:0000256" key="1">
    <source>
        <dbReference type="SAM" id="MobiDB-lite"/>
    </source>
</evidence>
<accession>A0A0U5F1P6</accession>
<dbReference type="AlphaFoldDB" id="A0A0U5F1P6"/>
<sequence>MICARGCMKNMGVSLSVSWLSRIVRSEGFRLLTARPRQDDQNPDVQSILKKTSLTPLLPSGPVIPGKISNCGGRTKRGSARKQS</sequence>
<protein>
    <submittedName>
        <fullName evidence="2">Putative transposase</fullName>
    </submittedName>
</protein>
<dbReference type="EMBL" id="LN606600">
    <property type="protein sequence ID" value="CEF41868.1"/>
    <property type="molecule type" value="Genomic_DNA"/>
</dbReference>
<dbReference type="EMBL" id="LN606600">
    <property type="protein sequence ID" value="CEF41864.1"/>
    <property type="molecule type" value="Genomic_DNA"/>
</dbReference>
<keyword evidence="4" id="KW-1185">Reference proteome</keyword>
<reference evidence="2" key="2">
    <citation type="submission" date="2014-09" db="EMBL/GenBank/DDBJ databases">
        <authorList>
            <person name="Magalhaes I.L.F."/>
            <person name="Oliveira U."/>
            <person name="Santos F.R."/>
            <person name="Vidigal T.H.D.A."/>
            <person name="Brescovit A.D."/>
            <person name="Santos A.J."/>
        </authorList>
    </citation>
    <scope>NUCLEOTIDE SEQUENCE</scope>
    <source>
        <strain evidence="2">108B</strain>
    </source>
</reference>
<feature type="compositionally biased region" description="Basic residues" evidence="1">
    <location>
        <begin position="74"/>
        <end position="84"/>
    </location>
</feature>
<feature type="region of interest" description="Disordered" evidence="1">
    <location>
        <begin position="65"/>
        <end position="84"/>
    </location>
</feature>
<name>A0A0U5F1P6_9PROT</name>
<reference evidence="4" key="1">
    <citation type="submission" date="2014-09" db="EMBL/GenBank/DDBJ databases">
        <authorList>
            <person name="Illeghems K.G."/>
        </authorList>
    </citation>
    <scope>NUCLEOTIDE SEQUENCE [LARGE SCALE GENOMIC DNA]</scope>
    <source>
        <strain evidence="4">108B</strain>
    </source>
</reference>
<proteinExistence type="predicted"/>
<evidence type="ECO:0000313" key="4">
    <source>
        <dbReference type="Proteomes" id="UP000056109"/>
    </source>
</evidence>
<organism evidence="2 4">
    <name type="scientific">Acetobacter senegalensis</name>
    <dbReference type="NCBI Taxonomy" id="446692"/>
    <lineage>
        <taxon>Bacteria</taxon>
        <taxon>Pseudomonadati</taxon>
        <taxon>Pseudomonadota</taxon>
        <taxon>Alphaproteobacteria</taxon>
        <taxon>Acetobacterales</taxon>
        <taxon>Acetobacteraceae</taxon>
        <taxon>Acetobacter</taxon>
    </lineage>
</organism>
<dbReference type="KEGG" id="asz:ASN_2581"/>
<gene>
    <name evidence="2" type="ORF">ASN_2581</name>
    <name evidence="3" type="ORF">ASN_2587</name>
</gene>